<dbReference type="Pfam" id="PF03466">
    <property type="entry name" value="LysR_substrate"/>
    <property type="match status" value="1"/>
</dbReference>
<feature type="domain" description="HTH lysR-type" evidence="5">
    <location>
        <begin position="5"/>
        <end position="62"/>
    </location>
</feature>
<keyword evidence="2" id="KW-0805">Transcription regulation</keyword>
<dbReference type="PROSITE" id="PS50931">
    <property type="entry name" value="HTH_LYSR"/>
    <property type="match status" value="1"/>
</dbReference>
<evidence type="ECO:0000256" key="2">
    <source>
        <dbReference type="ARBA" id="ARBA00023015"/>
    </source>
</evidence>
<comment type="similarity">
    <text evidence="1">Belongs to the LysR transcriptional regulatory family.</text>
</comment>
<keyword evidence="3" id="KW-0238">DNA-binding</keyword>
<dbReference type="InterPro" id="IPR036388">
    <property type="entry name" value="WH-like_DNA-bd_sf"/>
</dbReference>
<evidence type="ECO:0000256" key="3">
    <source>
        <dbReference type="ARBA" id="ARBA00023125"/>
    </source>
</evidence>
<keyword evidence="4" id="KW-0804">Transcription</keyword>
<dbReference type="InterPro" id="IPR000847">
    <property type="entry name" value="LysR_HTH_N"/>
</dbReference>
<dbReference type="InterPro" id="IPR058163">
    <property type="entry name" value="LysR-type_TF_proteobact-type"/>
</dbReference>
<dbReference type="Gene3D" id="1.10.10.10">
    <property type="entry name" value="Winged helix-like DNA-binding domain superfamily/Winged helix DNA-binding domain"/>
    <property type="match status" value="1"/>
</dbReference>
<sequence>MQGLTDLLGMRVFERVVSLGSLTAAAEDLGLSLGAVSKRLTNFEQRLGTQLIHRSTRKLSVSDEGRSLYQHIRRILDEVDEAEESLRNQKSQLSGSLKITVPTSFGQRHLLPALSEFSQRYPQIRLQLLFSDELKDLIEEGIDVAIRYGELPDSRLVARKLLTNRRVLCASPDYLQQFGYPTSIDDLVKHRCIVMGHHVETEWRFAEHKVHIHGYMACNDGEACHRLALQGVGVVMKSYWDVADDLNSGRLVQVLPQFAIIEAPINLVYLRSQDLAPRVKMFVEYLVSEMAEIDRQPLLSGQSLGD</sequence>
<dbReference type="InterPro" id="IPR036390">
    <property type="entry name" value="WH_DNA-bd_sf"/>
</dbReference>
<dbReference type="PANTHER" id="PTHR30537:SF5">
    <property type="entry name" value="HTH-TYPE TRANSCRIPTIONAL ACTIVATOR TTDR-RELATED"/>
    <property type="match status" value="1"/>
</dbReference>
<keyword evidence="7" id="KW-1185">Reference proteome</keyword>
<comment type="caution">
    <text evidence="6">The sequence shown here is derived from an EMBL/GenBank/DDBJ whole genome shotgun (WGS) entry which is preliminary data.</text>
</comment>
<evidence type="ECO:0000256" key="1">
    <source>
        <dbReference type="ARBA" id="ARBA00009437"/>
    </source>
</evidence>
<dbReference type="InterPro" id="IPR005119">
    <property type="entry name" value="LysR_subst-bd"/>
</dbReference>
<dbReference type="SUPFAM" id="SSF53850">
    <property type="entry name" value="Periplasmic binding protein-like II"/>
    <property type="match status" value="1"/>
</dbReference>
<dbReference type="Gene3D" id="3.40.190.290">
    <property type="match status" value="1"/>
</dbReference>
<dbReference type="SUPFAM" id="SSF46785">
    <property type="entry name" value="Winged helix' DNA-binding domain"/>
    <property type="match status" value="1"/>
</dbReference>
<dbReference type="EMBL" id="JBHMEP010000002">
    <property type="protein sequence ID" value="MFB9135614.1"/>
    <property type="molecule type" value="Genomic_DNA"/>
</dbReference>
<evidence type="ECO:0000313" key="6">
    <source>
        <dbReference type="EMBL" id="MFB9135614.1"/>
    </source>
</evidence>
<dbReference type="Pfam" id="PF00126">
    <property type="entry name" value="HTH_1"/>
    <property type="match status" value="1"/>
</dbReference>
<protein>
    <submittedName>
        <fullName evidence="6">LysR substrate-binding domain-containing protein</fullName>
    </submittedName>
</protein>
<dbReference type="CDD" id="cd08422">
    <property type="entry name" value="PBP2_CrgA_like"/>
    <property type="match status" value="1"/>
</dbReference>
<dbReference type="PANTHER" id="PTHR30537">
    <property type="entry name" value="HTH-TYPE TRANSCRIPTIONAL REGULATOR"/>
    <property type="match status" value="1"/>
</dbReference>
<proteinExistence type="inferred from homology"/>
<name>A0ABV5HNA4_9VIBR</name>
<evidence type="ECO:0000313" key="7">
    <source>
        <dbReference type="Proteomes" id="UP001589645"/>
    </source>
</evidence>
<evidence type="ECO:0000256" key="4">
    <source>
        <dbReference type="ARBA" id="ARBA00023163"/>
    </source>
</evidence>
<dbReference type="Proteomes" id="UP001589645">
    <property type="component" value="Unassembled WGS sequence"/>
</dbReference>
<organism evidence="6 7">
    <name type="scientific">Vibrio olivae</name>
    <dbReference type="NCBI Taxonomy" id="1243002"/>
    <lineage>
        <taxon>Bacteria</taxon>
        <taxon>Pseudomonadati</taxon>
        <taxon>Pseudomonadota</taxon>
        <taxon>Gammaproteobacteria</taxon>
        <taxon>Vibrionales</taxon>
        <taxon>Vibrionaceae</taxon>
        <taxon>Vibrio</taxon>
    </lineage>
</organism>
<accession>A0ABV5HNA4</accession>
<evidence type="ECO:0000259" key="5">
    <source>
        <dbReference type="PROSITE" id="PS50931"/>
    </source>
</evidence>
<dbReference type="RefSeq" id="WP_390192766.1">
    <property type="nucleotide sequence ID" value="NZ_JBHMEP010000002.1"/>
</dbReference>
<reference evidence="6 7" key="1">
    <citation type="submission" date="2024-09" db="EMBL/GenBank/DDBJ databases">
        <authorList>
            <person name="Sun Q."/>
            <person name="Mori K."/>
        </authorList>
    </citation>
    <scope>NUCLEOTIDE SEQUENCE [LARGE SCALE GENOMIC DNA]</scope>
    <source>
        <strain evidence="6 7">CECT 8064</strain>
    </source>
</reference>
<gene>
    <name evidence="6" type="ORF">ACFFUV_11640</name>
</gene>